<comment type="caution">
    <text evidence="1">The sequence shown here is derived from an EMBL/GenBank/DDBJ whole genome shotgun (WGS) entry which is preliminary data.</text>
</comment>
<accession>A0A2S9QQP4</accession>
<reference evidence="1 2" key="1">
    <citation type="journal article" date="2017" name="New Microbes New Infect">
        <title>Genome sequence of 'Leucobacter massiliensis' sp. nov. isolated from human pharynx after travel to the 2014 Hajj.</title>
        <authorList>
            <person name="Leangapichart T."/>
            <person name="Gautret P."/>
            <person name="Nguyen T.T."/>
            <person name="Armstrong N."/>
            <person name="Rolain J.M."/>
        </authorList>
    </citation>
    <scope>NUCLEOTIDE SEQUENCE [LARGE SCALE GENOMIC DNA]</scope>
    <source>
        <strain evidence="1 2">122RC15</strain>
    </source>
</reference>
<organism evidence="1 2">
    <name type="scientific">Leucobacter massiliensis</name>
    <dbReference type="NCBI Taxonomy" id="1686285"/>
    <lineage>
        <taxon>Bacteria</taxon>
        <taxon>Bacillati</taxon>
        <taxon>Actinomycetota</taxon>
        <taxon>Actinomycetes</taxon>
        <taxon>Micrococcales</taxon>
        <taxon>Microbacteriaceae</taxon>
        <taxon>Leucobacter</taxon>
    </lineage>
</organism>
<evidence type="ECO:0000313" key="2">
    <source>
        <dbReference type="Proteomes" id="UP000238650"/>
    </source>
</evidence>
<dbReference type="AlphaFoldDB" id="A0A2S9QQP4"/>
<keyword evidence="2" id="KW-1185">Reference proteome</keyword>
<name>A0A2S9QQP4_9MICO</name>
<proteinExistence type="predicted"/>
<protein>
    <submittedName>
        <fullName evidence="1">Uncharacterized protein</fullName>
    </submittedName>
</protein>
<sequence length="147" mass="15562">MTEMPSAADIEGWVASMRQELAIGAPAPGGVRTPDQILHELERVDGVAAQAIRVVKEADKVRAATSEALVLARAKTTGRVQGATAAERAAALDLEIAEERVANAAAQIAYRYAKDLADLVDSRKSSLQTQAKLVLATYQLAGLPRRG</sequence>
<dbReference type="Proteomes" id="UP000238650">
    <property type="component" value="Unassembled WGS sequence"/>
</dbReference>
<dbReference type="EMBL" id="MWZD01000013">
    <property type="protein sequence ID" value="PRI11911.1"/>
    <property type="molecule type" value="Genomic_DNA"/>
</dbReference>
<dbReference type="OrthoDB" id="5115982at2"/>
<gene>
    <name evidence="1" type="ORF">B4915_02205</name>
</gene>
<dbReference type="RefSeq" id="WP_105804225.1">
    <property type="nucleotide sequence ID" value="NZ_MWZD01000013.1"/>
</dbReference>
<evidence type="ECO:0000313" key="1">
    <source>
        <dbReference type="EMBL" id="PRI11911.1"/>
    </source>
</evidence>